<dbReference type="PROSITE" id="PS51186">
    <property type="entry name" value="GNAT"/>
    <property type="match status" value="1"/>
</dbReference>
<dbReference type="Pfam" id="PF13302">
    <property type="entry name" value="Acetyltransf_3"/>
    <property type="match status" value="1"/>
</dbReference>
<accession>A0A1I5I800</accession>
<dbReference type="EMBL" id="FOVR01000008">
    <property type="protein sequence ID" value="SFO56735.1"/>
    <property type="molecule type" value="Genomic_DNA"/>
</dbReference>
<evidence type="ECO:0000313" key="2">
    <source>
        <dbReference type="EMBL" id="SFO56735.1"/>
    </source>
</evidence>
<name>A0A1I5I800_9HYPH</name>
<dbReference type="GO" id="GO:0016747">
    <property type="term" value="F:acyltransferase activity, transferring groups other than amino-acyl groups"/>
    <property type="evidence" value="ECO:0007669"/>
    <property type="project" value="InterPro"/>
</dbReference>
<sequence length="194" mass="22131">MPLILRTITLEDLPLYRALIAPKQAFHRLNGPYLGMPTEADQNKKIMEFGFELTKPNPSFNFQLVCDEENGRILGEVSYYWKDQRTNWLEVGIVLFNQSHWGRGIGSKALPMWIDKQLAERPALVRIGLTTWSGNAGMMALAEKIGLKQEACYRKARILDGKYFDSLGYGILREEWDALREKHQETPSASAIQG</sequence>
<reference evidence="2 3" key="1">
    <citation type="submission" date="2016-10" db="EMBL/GenBank/DDBJ databases">
        <authorList>
            <person name="de Groot N.N."/>
        </authorList>
    </citation>
    <scope>NUCLEOTIDE SEQUENCE [LARGE SCALE GENOMIC DNA]</scope>
    <source>
        <strain evidence="2 3">CGMCC 1.9157</strain>
    </source>
</reference>
<organism evidence="2 3">
    <name type="scientific">Cohaesibacter marisflavi</name>
    <dbReference type="NCBI Taxonomy" id="655353"/>
    <lineage>
        <taxon>Bacteria</taxon>
        <taxon>Pseudomonadati</taxon>
        <taxon>Pseudomonadota</taxon>
        <taxon>Alphaproteobacteria</taxon>
        <taxon>Hyphomicrobiales</taxon>
        <taxon>Cohaesibacteraceae</taxon>
    </lineage>
</organism>
<dbReference type="STRING" id="655353.SAMN04488056_108106"/>
<dbReference type="OrthoDB" id="5295305at2"/>
<dbReference type="AlphaFoldDB" id="A0A1I5I800"/>
<dbReference type="PANTHER" id="PTHR43415:SF4">
    <property type="entry name" value="N-ACETYLTRANSFERASE DOMAIN-CONTAINING PROTEIN"/>
    <property type="match status" value="1"/>
</dbReference>
<keyword evidence="2" id="KW-0808">Transferase</keyword>
<dbReference type="InterPro" id="IPR016181">
    <property type="entry name" value="Acyl_CoA_acyltransferase"/>
</dbReference>
<dbReference type="RefSeq" id="WP_090073682.1">
    <property type="nucleotide sequence ID" value="NZ_FOVR01000008.1"/>
</dbReference>
<keyword evidence="3" id="KW-1185">Reference proteome</keyword>
<evidence type="ECO:0000259" key="1">
    <source>
        <dbReference type="PROSITE" id="PS51186"/>
    </source>
</evidence>
<evidence type="ECO:0000313" key="3">
    <source>
        <dbReference type="Proteomes" id="UP000199236"/>
    </source>
</evidence>
<proteinExistence type="predicted"/>
<feature type="domain" description="N-acetyltransferase" evidence="1">
    <location>
        <begin position="3"/>
        <end position="165"/>
    </location>
</feature>
<gene>
    <name evidence="2" type="ORF">SAMN04488056_108106</name>
</gene>
<dbReference type="Gene3D" id="3.40.630.30">
    <property type="match status" value="1"/>
</dbReference>
<dbReference type="InterPro" id="IPR000182">
    <property type="entry name" value="GNAT_dom"/>
</dbReference>
<protein>
    <submittedName>
        <fullName evidence="2">Protein N-acetyltransferase, RimJ/RimL family</fullName>
    </submittedName>
</protein>
<dbReference type="CDD" id="cd04301">
    <property type="entry name" value="NAT_SF"/>
    <property type="match status" value="1"/>
</dbReference>
<dbReference type="PANTHER" id="PTHR43415">
    <property type="entry name" value="SPERMIDINE N(1)-ACETYLTRANSFERASE"/>
    <property type="match status" value="1"/>
</dbReference>
<dbReference type="SUPFAM" id="SSF55729">
    <property type="entry name" value="Acyl-CoA N-acyltransferases (Nat)"/>
    <property type="match status" value="1"/>
</dbReference>
<dbReference type="Proteomes" id="UP000199236">
    <property type="component" value="Unassembled WGS sequence"/>
</dbReference>